<feature type="compositionally biased region" description="Acidic residues" evidence="2">
    <location>
        <begin position="756"/>
        <end position="768"/>
    </location>
</feature>
<reference evidence="4" key="1">
    <citation type="submission" date="2025-08" db="UniProtKB">
        <authorList>
            <consortium name="Ensembl"/>
        </authorList>
    </citation>
    <scope>IDENTIFICATION</scope>
</reference>
<feature type="compositionally biased region" description="Basic and acidic residues" evidence="2">
    <location>
        <begin position="32"/>
        <end position="42"/>
    </location>
</feature>
<feature type="compositionally biased region" description="Low complexity" evidence="2">
    <location>
        <begin position="886"/>
        <end position="897"/>
    </location>
</feature>
<feature type="region of interest" description="Disordered" evidence="2">
    <location>
        <begin position="467"/>
        <end position="489"/>
    </location>
</feature>
<dbReference type="GeneTree" id="ENSGT00390000007074"/>
<evidence type="ECO:0000259" key="3">
    <source>
        <dbReference type="PROSITE" id="PS50174"/>
    </source>
</evidence>
<dbReference type="PANTHER" id="PTHR13384">
    <property type="entry name" value="G PATCH DOMAIN-CONTAINING PROTEIN 1"/>
    <property type="match status" value="1"/>
</dbReference>
<feature type="region of interest" description="Disordered" evidence="2">
    <location>
        <begin position="753"/>
        <end position="917"/>
    </location>
</feature>
<comment type="similarity">
    <text evidence="1">Belongs to the GPATCH1 family.</text>
</comment>
<dbReference type="Ensembl" id="ENSEBUT00000018669.1">
    <property type="protein sequence ID" value="ENSEBUP00000018093.1"/>
    <property type="gene ID" value="ENSEBUG00000011286.1"/>
</dbReference>
<sequence>MATLNPRKQSDSDSDEELAVWGRPLPPLEEGEGSRRVPDDTVRDERGRFARFHGAFTGGFSAGYFNSVGSKEGWVPSSFSSSRKQRGERKEQQAEDFMDEEDFGEHGIAPRRVVATDVFAREVAGEENERAGLATRASTGDGGTSPARGRQTLEKLVAPVRVGLGERLLSRLGWRLGQGVGPRLKRKPQLKRPVAAKSKMYGCQLPPSSTWKVQGGNSEGEEEDEDEEFAPSHATFAPSDMVPLTFVPLPLRRGLGYRGLDQSSLGPSFLLPTLELFEVDTKGSAQHQKKAVRIRGQAFGVGLADHDDDEDDPVYTVDRPERYDLELGGPEPEQGLGWTGPPSVTGYKRGEKHRPGTALPGFQAAIQPVDPDKSFSPPKLPRGYCPCPPFLAPGEAVSQVVPEVGTGVKGRHELDASQRAQMLEIPAQSVTPAVQEATTPKAPKSVFDLLSEADRSRLLQIRRGLHPAIPQPSQAPPGPMCPTPSPTVSATSVNPTFTPFTNDLGKQVRYAEFLQMLKAGKSEKAVASGLTEWEREREREEFAQAAAIFHPLHAAMAARFTSGSEDTEEDKVEVPIQEEADSSVKADAAKLKMFGKLTREELEWHPDQLLCKRFNVPDPYPGCSMVGLPTVTKDKFSLFNFLSAEAVSAHPQSQPQLPVVQAALCEAALPALSTPPMQYDSTKTSDLAARDHLCPIATPTALDPPKKVVEGSTPHPATTVSLNDGPSETSGPEGGQVGRPSMDLFRAIFANSSESDISEDDQLEEEEAASVKVDPTTNDAANHNELVEEPNKGEKVEAKAKEEEQMQEDLTFGPKLPPMTMPRPSTPADVNHPLQERSWRRHSKEHHHKETKKKKKKKKKLKKEEKKRRKQKARKAECGAHRNRNSASDTSSDSTSDLVLPSDQEILQRLRTMSAAR</sequence>
<feature type="compositionally biased region" description="Pro residues" evidence="2">
    <location>
        <begin position="469"/>
        <end position="485"/>
    </location>
</feature>
<dbReference type="OMA" id="QLWQQHA"/>
<evidence type="ECO:0000313" key="4">
    <source>
        <dbReference type="Ensembl" id="ENSEBUP00000018093.1"/>
    </source>
</evidence>
<organism evidence="4 5">
    <name type="scientific">Eptatretus burgeri</name>
    <name type="common">Inshore hagfish</name>
    <dbReference type="NCBI Taxonomy" id="7764"/>
    <lineage>
        <taxon>Eukaryota</taxon>
        <taxon>Metazoa</taxon>
        <taxon>Chordata</taxon>
        <taxon>Craniata</taxon>
        <taxon>Vertebrata</taxon>
        <taxon>Cyclostomata</taxon>
        <taxon>Myxini</taxon>
        <taxon>Myxiniformes</taxon>
        <taxon>Myxinidae</taxon>
        <taxon>Eptatretinae</taxon>
        <taxon>Eptatretus</taxon>
    </lineage>
</organism>
<feature type="domain" description="G-patch" evidence="3">
    <location>
        <begin position="161"/>
        <end position="222"/>
    </location>
</feature>
<dbReference type="PANTHER" id="PTHR13384:SF19">
    <property type="entry name" value="G PATCH DOMAIN-CONTAINING PROTEIN 1"/>
    <property type="match status" value="1"/>
</dbReference>
<dbReference type="PROSITE" id="PS50174">
    <property type="entry name" value="G_PATCH"/>
    <property type="match status" value="1"/>
</dbReference>
<dbReference type="Proteomes" id="UP000694388">
    <property type="component" value="Unplaced"/>
</dbReference>
<feature type="region of interest" description="Disordered" evidence="2">
    <location>
        <begin position="74"/>
        <end position="105"/>
    </location>
</feature>
<keyword evidence="5" id="KW-1185">Reference proteome</keyword>
<evidence type="ECO:0000256" key="2">
    <source>
        <dbReference type="SAM" id="MobiDB-lite"/>
    </source>
</evidence>
<evidence type="ECO:0000256" key="1">
    <source>
        <dbReference type="ARBA" id="ARBA00008600"/>
    </source>
</evidence>
<dbReference type="Pfam" id="PF26093">
    <property type="entry name" value="HTH_TGH"/>
    <property type="match status" value="1"/>
</dbReference>
<proteinExistence type="inferred from homology"/>
<dbReference type="GO" id="GO:0003723">
    <property type="term" value="F:RNA binding"/>
    <property type="evidence" value="ECO:0007669"/>
    <property type="project" value="TreeGrafter"/>
</dbReference>
<feature type="compositionally biased region" description="Basic and acidic residues" evidence="2">
    <location>
        <begin position="785"/>
        <end position="804"/>
    </location>
</feature>
<dbReference type="AlphaFoldDB" id="A0A8C4QQT6"/>
<name>A0A8C4QQT6_EPTBU</name>
<feature type="compositionally biased region" description="Basic residues" evidence="2">
    <location>
        <begin position="839"/>
        <end position="873"/>
    </location>
</feature>
<dbReference type="GO" id="GO:0005634">
    <property type="term" value="C:nucleus"/>
    <property type="evidence" value="ECO:0007669"/>
    <property type="project" value="TreeGrafter"/>
</dbReference>
<protein>
    <recommendedName>
        <fullName evidence="3">G-patch domain-containing protein</fullName>
    </recommendedName>
</protein>
<dbReference type="InterPro" id="IPR000467">
    <property type="entry name" value="G_patch_dom"/>
</dbReference>
<dbReference type="InterPro" id="IPR011666">
    <property type="entry name" value="DUF1604"/>
</dbReference>
<reference evidence="4" key="2">
    <citation type="submission" date="2025-09" db="UniProtKB">
        <authorList>
            <consortium name="Ensembl"/>
        </authorList>
    </citation>
    <scope>IDENTIFICATION</scope>
</reference>
<evidence type="ECO:0000313" key="5">
    <source>
        <dbReference type="Proteomes" id="UP000694388"/>
    </source>
</evidence>
<feature type="region of interest" description="Disordered" evidence="2">
    <location>
        <begin position="697"/>
        <end position="740"/>
    </location>
</feature>
<feature type="compositionally biased region" description="Acidic residues" evidence="2">
    <location>
        <begin position="94"/>
        <end position="103"/>
    </location>
</feature>
<feature type="region of interest" description="Disordered" evidence="2">
    <location>
        <begin position="1"/>
        <end position="42"/>
    </location>
</feature>
<feature type="region of interest" description="Disordered" evidence="2">
    <location>
        <begin position="125"/>
        <end position="148"/>
    </location>
</feature>
<feature type="compositionally biased region" description="Pro residues" evidence="2">
    <location>
        <begin position="815"/>
        <end position="825"/>
    </location>
</feature>
<accession>A0A8C4QQT6</accession>
<dbReference type="Pfam" id="PF07713">
    <property type="entry name" value="DUF1604"/>
    <property type="match status" value="1"/>
</dbReference>
<dbReference type="GO" id="GO:0006397">
    <property type="term" value="P:mRNA processing"/>
    <property type="evidence" value="ECO:0007669"/>
    <property type="project" value="InterPro"/>
</dbReference>
<feature type="compositionally biased region" description="Polar residues" evidence="2">
    <location>
        <begin position="715"/>
        <end position="730"/>
    </location>
</feature>